<accession>A0A7W6QA48</accession>
<comment type="caution">
    <text evidence="1">The sequence shown here is derived from an EMBL/GenBank/DDBJ whole genome shotgun (WGS) entry which is preliminary data.</text>
</comment>
<gene>
    <name evidence="1" type="ORF">GGD53_002987</name>
</gene>
<dbReference type="AlphaFoldDB" id="A0A7W6QA48"/>
<name>A0A7W6QA48_9HYPH</name>
<dbReference type="RefSeq" id="WP_184457125.1">
    <property type="nucleotide sequence ID" value="NZ_JACIFV010000009.1"/>
</dbReference>
<evidence type="ECO:0000313" key="1">
    <source>
        <dbReference type="EMBL" id="MBB4192827.1"/>
    </source>
</evidence>
<proteinExistence type="predicted"/>
<organism evidence="1 2">
    <name type="scientific">Rhizobium aethiopicum</name>
    <dbReference type="NCBI Taxonomy" id="1138170"/>
    <lineage>
        <taxon>Bacteria</taxon>
        <taxon>Pseudomonadati</taxon>
        <taxon>Pseudomonadota</taxon>
        <taxon>Alphaproteobacteria</taxon>
        <taxon>Hyphomicrobiales</taxon>
        <taxon>Rhizobiaceae</taxon>
        <taxon>Rhizobium/Agrobacterium group</taxon>
        <taxon>Rhizobium</taxon>
    </lineage>
</organism>
<dbReference type="Proteomes" id="UP000524492">
    <property type="component" value="Unassembled WGS sequence"/>
</dbReference>
<sequence>MLHYYMFSFAMERGGFARVTIGWPDAIVTESRVAFAREKAIGAQPNACPIAVSYLGHMMPEVAIA</sequence>
<evidence type="ECO:0000313" key="2">
    <source>
        <dbReference type="Proteomes" id="UP000524492"/>
    </source>
</evidence>
<dbReference type="EMBL" id="JACIFV010000009">
    <property type="protein sequence ID" value="MBB4192827.1"/>
    <property type="molecule type" value="Genomic_DNA"/>
</dbReference>
<protein>
    <submittedName>
        <fullName evidence="1">Uncharacterized protein</fullName>
    </submittedName>
</protein>
<reference evidence="1 2" key="1">
    <citation type="submission" date="2020-08" db="EMBL/GenBank/DDBJ databases">
        <title>Genomic Encyclopedia of Type Strains, Phase IV (KMG-V): Genome sequencing to study the core and pangenomes of soil and plant-associated prokaryotes.</title>
        <authorList>
            <person name="Whitman W."/>
        </authorList>
    </citation>
    <scope>NUCLEOTIDE SEQUENCE [LARGE SCALE GENOMIC DNA]</scope>
    <source>
        <strain evidence="1 2">SEMIA 4074</strain>
    </source>
</reference>
<keyword evidence="2" id="KW-1185">Reference proteome</keyword>